<dbReference type="InterPro" id="IPR011701">
    <property type="entry name" value="MFS"/>
</dbReference>
<dbReference type="PRINTS" id="PR00449">
    <property type="entry name" value="RASTRNSFRMNG"/>
</dbReference>
<feature type="transmembrane region" description="Helical" evidence="5">
    <location>
        <begin position="425"/>
        <end position="452"/>
    </location>
</feature>
<dbReference type="PROSITE" id="PS51419">
    <property type="entry name" value="RAB"/>
    <property type="match status" value="1"/>
</dbReference>
<evidence type="ECO:0000256" key="4">
    <source>
        <dbReference type="ARBA" id="ARBA00023136"/>
    </source>
</evidence>
<dbReference type="SUPFAM" id="SSF103473">
    <property type="entry name" value="MFS general substrate transporter"/>
    <property type="match status" value="2"/>
</dbReference>
<dbReference type="InterPro" id="IPR001806">
    <property type="entry name" value="Small_GTPase"/>
</dbReference>
<dbReference type="SMART" id="SM00175">
    <property type="entry name" value="RAB"/>
    <property type="match status" value="1"/>
</dbReference>
<feature type="transmembrane region" description="Helical" evidence="5">
    <location>
        <begin position="850"/>
        <end position="867"/>
    </location>
</feature>
<evidence type="ECO:0000256" key="3">
    <source>
        <dbReference type="ARBA" id="ARBA00022989"/>
    </source>
</evidence>
<feature type="transmembrane region" description="Helical" evidence="5">
    <location>
        <begin position="695"/>
        <end position="717"/>
    </location>
</feature>
<evidence type="ECO:0000256" key="2">
    <source>
        <dbReference type="ARBA" id="ARBA00022692"/>
    </source>
</evidence>
<dbReference type="Proteomes" id="UP001159427">
    <property type="component" value="Unassembled WGS sequence"/>
</dbReference>
<feature type="transmembrane region" description="Helical" evidence="5">
    <location>
        <begin position="630"/>
        <end position="651"/>
    </location>
</feature>
<feature type="transmembrane region" description="Helical" evidence="5">
    <location>
        <begin position="182"/>
        <end position="203"/>
    </location>
</feature>
<feature type="transmembrane region" description="Helical" evidence="5">
    <location>
        <begin position="117"/>
        <end position="138"/>
    </location>
</feature>
<keyword evidence="2 5" id="KW-0812">Transmembrane</keyword>
<dbReference type="PANTHER" id="PTHR23507:SF1">
    <property type="entry name" value="FI18259P1-RELATED"/>
    <property type="match status" value="1"/>
</dbReference>
<feature type="transmembrane region" description="Helical" evidence="5">
    <location>
        <begin position="209"/>
        <end position="231"/>
    </location>
</feature>
<feature type="transmembrane region" description="Helical" evidence="5">
    <location>
        <begin position="657"/>
        <end position="683"/>
    </location>
</feature>
<sequence>MPSSNTLPPWRKYLTVEPVVFFYFFGFLMYIPVAGIYVYERVSEMKGFPYKNVIREEESCGGEKLNRNSSLWRLEEEVQSLTSEIGLIYNLCLVIPSLLLTPIWGPWTDRGGKRKPALQFAILGACLEVIVTLLVMYFKWSVYVLYLSATISGFSGFTTVLMVGATAYIADISEKEERAFRIAMLYLAIFLAGVISLLTSGFWMEYVGFIPSVWFIWSCYFLAGVWTLFCVPEIPKPVTDTSASFFSTENIKGFVNLFRLQREAERKNLFLLMFCGGVIYLSRVGSSGVETLYVLRSPLCWRPTLVGYCAAFEMFVEGIGSVVGVEIFRRCFREMNVVRIGIVTFMSASVLLAFSDRTWMIFVVGTVGIFNALPNPVLMGEMSKIVGEDEQGSLFSVYGVVTAIMQLVGAAIFNNVYQATLGLTFPGLVFVIRAGLVIIPFVFVSNVILLAIEHFIDSKGERQNIKLLSTQNNYSPSFGFKKLVIFFISCDKTDKNSAEAGSTKHAAERSEGMPETKTGIPLWRKYLTVEPVVFFYFYGFLMYLPVSGIYIYHRVSDMKGFPYQNFSQQNGGCGDHEDLATNELWKLELEVQTLSSKIYLAQNLVVTIPSLLVVPLWGPWTDKGGKRKPALQVGILGACLDLTVLLLVMYLNLSVYFLFLGAAISGFSGFASVIMTGATSYIADVSSEEERTFRIAVLYMQIFLAGVISQLTSGLWIDNVGFIPSAWFILACFLLAGTWTLFCVPEKSRTSDNTPVRFFSTENIKSFFNFFRKQREAGRKNLLLSMLSSGLFFLVTVGVDGVITLYILKSPLCWNATLIGYFFAFALFLRGFGSVAGVKFFGRCFRELTVARFGMVSLALSMIMLAFSNRTWLVFVASAIGVFGAVPDPILGGGMSRIVGDSEQGVLFSAHGVVSAITQLVGALLFNSVYQATLSFFPGLVFILCALLVLIPLLLLSFIELPPIKINDLMAGENYDLKGRNVQKEIANENDIKANQVANTKTNQSKMGQRKNGIQHNNLKKINAVVMGKNGVGKTALTVRLLTRRFIGEYDSSLESIYRHFFELEGEHILVDIMDTAGKNTEEKLAQCSSFGNLFLLLFSITDRSSFEEIERLGRFIRETKTHGEYSIMVVGTKRDLRDYRAVSEDEGHVVANKLGGTYFEISSADSYEGIERLFSYSIKSHLKSRFFDPERNRRVMGLKKLRDGLLLRTKSLYRSRGMTF</sequence>
<dbReference type="Gene3D" id="1.20.1250.20">
    <property type="entry name" value="MFS general substrate transporter like domains"/>
    <property type="match status" value="2"/>
</dbReference>
<evidence type="ECO:0008006" key="8">
    <source>
        <dbReference type="Google" id="ProtNLM"/>
    </source>
</evidence>
<dbReference type="SUPFAM" id="SSF52540">
    <property type="entry name" value="P-loop containing nucleoside triphosphate hydrolases"/>
    <property type="match status" value="1"/>
</dbReference>
<feature type="transmembrane region" description="Helical" evidence="5">
    <location>
        <begin position="533"/>
        <end position="553"/>
    </location>
</feature>
<evidence type="ECO:0000256" key="1">
    <source>
        <dbReference type="ARBA" id="ARBA00004141"/>
    </source>
</evidence>
<gene>
    <name evidence="6" type="ORF">PEVE_00035614</name>
</gene>
<dbReference type="SMART" id="SM00174">
    <property type="entry name" value="RHO"/>
    <property type="match status" value="1"/>
</dbReference>
<proteinExistence type="predicted"/>
<dbReference type="InterPro" id="IPR005225">
    <property type="entry name" value="Small_GTP-bd"/>
</dbReference>
<name>A0ABN8MHI2_9CNID</name>
<dbReference type="Gene3D" id="3.40.50.300">
    <property type="entry name" value="P-loop containing nucleotide triphosphate hydrolases"/>
    <property type="match status" value="1"/>
</dbReference>
<protein>
    <recommendedName>
        <fullName evidence="8">Proton-coupled folate transporter</fullName>
    </recommendedName>
</protein>
<keyword evidence="4 5" id="KW-0472">Membrane</keyword>
<dbReference type="SMART" id="SM00173">
    <property type="entry name" value="RAS"/>
    <property type="match status" value="1"/>
</dbReference>
<organism evidence="6 7">
    <name type="scientific">Porites evermanni</name>
    <dbReference type="NCBI Taxonomy" id="104178"/>
    <lineage>
        <taxon>Eukaryota</taxon>
        <taxon>Metazoa</taxon>
        <taxon>Cnidaria</taxon>
        <taxon>Anthozoa</taxon>
        <taxon>Hexacorallia</taxon>
        <taxon>Scleractinia</taxon>
        <taxon>Fungiina</taxon>
        <taxon>Poritidae</taxon>
        <taxon>Porites</taxon>
    </lineage>
</organism>
<keyword evidence="3 5" id="KW-1133">Transmembrane helix</keyword>
<evidence type="ECO:0000256" key="5">
    <source>
        <dbReference type="SAM" id="Phobius"/>
    </source>
</evidence>
<feature type="transmembrane region" description="Helical" evidence="5">
    <location>
        <begin position="87"/>
        <end position="105"/>
    </location>
</feature>
<comment type="subcellular location">
    <subcellularLocation>
        <location evidence="1">Membrane</location>
        <topology evidence="1">Multi-pass membrane protein</topology>
    </subcellularLocation>
</comment>
<comment type="caution">
    <text evidence="6">The sequence shown here is derived from an EMBL/GenBank/DDBJ whole genome shotgun (WGS) entry which is preliminary data.</text>
</comment>
<feature type="transmembrane region" description="Helical" evidence="5">
    <location>
        <begin position="723"/>
        <end position="744"/>
    </location>
</feature>
<evidence type="ECO:0000313" key="7">
    <source>
        <dbReference type="Proteomes" id="UP001159427"/>
    </source>
</evidence>
<feature type="transmembrane region" description="Helical" evidence="5">
    <location>
        <begin position="360"/>
        <end position="380"/>
    </location>
</feature>
<feature type="transmembrane region" description="Helical" evidence="5">
    <location>
        <begin position="782"/>
        <end position="807"/>
    </location>
</feature>
<feature type="transmembrane region" description="Helical" evidence="5">
    <location>
        <begin position="936"/>
        <end position="959"/>
    </location>
</feature>
<feature type="transmembrane region" description="Helical" evidence="5">
    <location>
        <begin position="269"/>
        <end position="285"/>
    </location>
</feature>
<dbReference type="PANTHER" id="PTHR23507">
    <property type="entry name" value="ZGC:174356"/>
    <property type="match status" value="1"/>
</dbReference>
<dbReference type="Pfam" id="PF00071">
    <property type="entry name" value="Ras"/>
    <property type="match status" value="1"/>
</dbReference>
<feature type="transmembrane region" description="Helical" evidence="5">
    <location>
        <begin position="144"/>
        <end position="170"/>
    </location>
</feature>
<feature type="transmembrane region" description="Helical" evidence="5">
    <location>
        <begin position="873"/>
        <end position="894"/>
    </location>
</feature>
<dbReference type="Pfam" id="PF07690">
    <property type="entry name" value="MFS_1"/>
    <property type="match status" value="2"/>
</dbReference>
<feature type="transmembrane region" description="Helical" evidence="5">
    <location>
        <begin position="819"/>
        <end position="838"/>
    </location>
</feature>
<dbReference type="EMBL" id="CALNXI010000554">
    <property type="protein sequence ID" value="CAH3029143.1"/>
    <property type="molecule type" value="Genomic_DNA"/>
</dbReference>
<accession>A0ABN8MHI2</accession>
<feature type="transmembrane region" description="Helical" evidence="5">
    <location>
        <begin position="906"/>
        <end position="930"/>
    </location>
</feature>
<keyword evidence="7" id="KW-1185">Reference proteome</keyword>
<evidence type="ECO:0000313" key="6">
    <source>
        <dbReference type="EMBL" id="CAH3029143.1"/>
    </source>
</evidence>
<dbReference type="NCBIfam" id="TIGR00231">
    <property type="entry name" value="small_GTP"/>
    <property type="match status" value="1"/>
</dbReference>
<feature type="transmembrane region" description="Helical" evidence="5">
    <location>
        <begin position="337"/>
        <end position="354"/>
    </location>
</feature>
<feature type="transmembrane region" description="Helical" evidence="5">
    <location>
        <begin position="305"/>
        <end position="325"/>
    </location>
</feature>
<feature type="transmembrane region" description="Helical" evidence="5">
    <location>
        <begin position="20"/>
        <end position="39"/>
    </location>
</feature>
<feature type="transmembrane region" description="Helical" evidence="5">
    <location>
        <begin position="598"/>
        <end position="618"/>
    </location>
</feature>
<dbReference type="InterPro" id="IPR027417">
    <property type="entry name" value="P-loop_NTPase"/>
</dbReference>
<dbReference type="InterPro" id="IPR036259">
    <property type="entry name" value="MFS_trans_sf"/>
</dbReference>
<reference evidence="6 7" key="1">
    <citation type="submission" date="2022-05" db="EMBL/GenBank/DDBJ databases">
        <authorList>
            <consortium name="Genoscope - CEA"/>
            <person name="William W."/>
        </authorList>
    </citation>
    <scope>NUCLEOTIDE SEQUENCE [LARGE SCALE GENOMIC DNA]</scope>
</reference>
<dbReference type="PROSITE" id="PS51421">
    <property type="entry name" value="RAS"/>
    <property type="match status" value="1"/>
</dbReference>
<feature type="transmembrane region" description="Helical" evidence="5">
    <location>
        <begin position="392"/>
        <end position="413"/>
    </location>
</feature>